<dbReference type="AlphaFoldDB" id="A0AAW5VNN3"/>
<organism evidence="2 3">
    <name type="scientific">Leptospira soteropolitanensis</name>
    <dbReference type="NCBI Taxonomy" id="2950025"/>
    <lineage>
        <taxon>Bacteria</taxon>
        <taxon>Pseudomonadati</taxon>
        <taxon>Spirochaetota</taxon>
        <taxon>Spirochaetia</taxon>
        <taxon>Leptospirales</taxon>
        <taxon>Leptospiraceae</taxon>
        <taxon>Leptospira</taxon>
    </lineage>
</organism>
<evidence type="ECO:0000313" key="3">
    <source>
        <dbReference type="Proteomes" id="UP001208540"/>
    </source>
</evidence>
<name>A0AAW5VNN3_9LEPT</name>
<dbReference type="Proteomes" id="UP001208912">
    <property type="component" value="Unassembled WGS sequence"/>
</dbReference>
<reference evidence="2 4" key="1">
    <citation type="submission" date="2022-06" db="EMBL/GenBank/DDBJ databases">
        <title>Leptospira isolates from biofilms formed at urban environments.</title>
        <authorList>
            <person name="Ribeiro P.S."/>
            <person name="Sousa T."/>
            <person name="Carvalho N."/>
            <person name="Aburjaile F."/>
            <person name="Neves F."/>
            <person name="Oliveira D."/>
            <person name="Blanco L."/>
            <person name="Lima J."/>
            <person name="Costa F."/>
            <person name="Brenig B."/>
            <person name="Soares S."/>
            <person name="Ramos R."/>
            <person name="Goes-Neto A."/>
            <person name="Matiuzzi M."/>
            <person name="Azevedo V."/>
            <person name="Ristow P."/>
        </authorList>
    </citation>
    <scope>NUCLEOTIDE SEQUENCE</scope>
    <source>
        <strain evidence="1 4">VSF19</strain>
        <strain evidence="2">VSF20</strain>
    </source>
</reference>
<accession>A0AAW5VNN3</accession>
<dbReference type="Proteomes" id="UP001208540">
    <property type="component" value="Unassembled WGS sequence"/>
</dbReference>
<evidence type="ECO:0000313" key="4">
    <source>
        <dbReference type="Proteomes" id="UP001208912"/>
    </source>
</evidence>
<protein>
    <recommendedName>
        <fullName evidence="5">Lipoprotein</fullName>
    </recommendedName>
</protein>
<evidence type="ECO:0008006" key="5">
    <source>
        <dbReference type="Google" id="ProtNLM"/>
    </source>
</evidence>
<dbReference type="RefSeq" id="WP_265361209.1">
    <property type="nucleotide sequence ID" value="NZ_JAMQPL010000010.1"/>
</dbReference>
<evidence type="ECO:0000313" key="1">
    <source>
        <dbReference type="EMBL" id="MCW7528062.1"/>
    </source>
</evidence>
<dbReference type="EMBL" id="JAMQPL010000010">
    <property type="protein sequence ID" value="MCW7531916.1"/>
    <property type="molecule type" value="Genomic_DNA"/>
</dbReference>
<gene>
    <name evidence="1" type="ORF">ND861_17025</name>
    <name evidence="2" type="ORF">ND862_16985</name>
</gene>
<sequence length="290" mass="33731">MSPETQEYSRFYWLLCTLIFFSGSNCQNLKSLIKREPISEIPASVLYIKSPRKMSSSFFKEGSSHFRFIEWEPGKTTGYAEKIELSFLAYDSNFLSKVKSEFGNEPFESYKIIWNKKVGKFKKEESEKRILFVYTESFASETKGSTLSSLLENKTNNNEIKSSIEEFDIFELGGDTGQLIEEGVFSSLGGENRWSHSLGTMEFFSNSTVYTKQEADTIKSEHVSNHYDYLQLRYELNETETDKLYSKLIYKENNTLLYFVPPYTNGLTNKTKEPFGYKRIGDFLLREEMK</sequence>
<keyword evidence="4" id="KW-1185">Reference proteome</keyword>
<dbReference type="EMBL" id="JAMQPM010000010">
    <property type="protein sequence ID" value="MCW7528062.1"/>
    <property type="molecule type" value="Genomic_DNA"/>
</dbReference>
<proteinExistence type="predicted"/>
<evidence type="ECO:0000313" key="2">
    <source>
        <dbReference type="EMBL" id="MCW7531916.1"/>
    </source>
</evidence>
<comment type="caution">
    <text evidence="2">The sequence shown here is derived from an EMBL/GenBank/DDBJ whole genome shotgun (WGS) entry which is preliminary data.</text>
</comment>